<organism evidence="10 11">
    <name type="scientific">Actinomyces israelii</name>
    <dbReference type="NCBI Taxonomy" id="1659"/>
    <lineage>
        <taxon>Bacteria</taxon>
        <taxon>Bacillati</taxon>
        <taxon>Actinomycetota</taxon>
        <taxon>Actinomycetes</taxon>
        <taxon>Actinomycetales</taxon>
        <taxon>Actinomycetaceae</taxon>
        <taxon>Actinomyces</taxon>
    </lineage>
</organism>
<dbReference type="SUPFAM" id="SSF56112">
    <property type="entry name" value="Protein kinase-like (PK-like)"/>
    <property type="match status" value="1"/>
</dbReference>
<comment type="caution">
    <text evidence="10">The sequence shown here is derived from an EMBL/GenBank/DDBJ whole genome shotgun (WGS) entry which is preliminary data.</text>
</comment>
<protein>
    <recommendedName>
        <fullName evidence="1">non-specific serine/threonine protein kinase</fullName>
        <ecNumber evidence="1">2.7.11.1</ecNumber>
    </recommendedName>
</protein>
<feature type="compositionally biased region" description="Basic and acidic residues" evidence="8">
    <location>
        <begin position="433"/>
        <end position="442"/>
    </location>
</feature>
<sequence>MTGSPHAAHPEITGYTYRRELGAGGYSRVYLYEQHMPRREVAVKVMDTDVAGSSASRFESEANLMAKVSSHPAILSVFGAGVSSDGRPFIVMEYCPPPQLGMRLRQKVMTIPETLDTAIRIAGAVETAHRAGIIHRDIKPANILFTVYRRPVLADFGISAMSGPRDTPNELRGMSVPWAPPEQLVGSRNAEPATDVYSLAATVYAMLTGHSPFETPGSSEGVYELARRIVKDAVPPLGRPDVPLSLVRVLTVALEKDPARRYPTMLSFARALQQIQGELGLPTTAVDLYDDGEDEGPDRAPLDVDDPEATRLGVFSRVEEPVVVPAGPEPPAAEPEEARRPGASARLVAGAATVVLIAVAAGAIYASRVAQDSRPSPTFATLAPGRSDPLGATVPEPRNLQGSLGANGQVDFTWEAPEDGWTGDYLYRSDVAGKENESRQRTESTSASLPAQEGTTCIAVFSRRQDGRTSEAVRACVPTP</sequence>
<feature type="domain" description="Protein kinase" evidence="9">
    <location>
        <begin position="15"/>
        <end position="275"/>
    </location>
</feature>
<dbReference type="InterPro" id="IPR000719">
    <property type="entry name" value="Prot_kinase_dom"/>
</dbReference>
<dbReference type="SMART" id="SM00220">
    <property type="entry name" value="S_TKc"/>
    <property type="match status" value="1"/>
</dbReference>
<dbReference type="RefSeq" id="WP_268918057.1">
    <property type="nucleotide sequence ID" value="NZ_CP124548.1"/>
</dbReference>
<dbReference type="Gene3D" id="1.10.510.10">
    <property type="entry name" value="Transferase(Phosphotransferase) domain 1"/>
    <property type="match status" value="1"/>
</dbReference>
<dbReference type="EMBL" id="JAPTMY010000028">
    <property type="protein sequence ID" value="MCZ0858714.1"/>
    <property type="molecule type" value="Genomic_DNA"/>
</dbReference>
<dbReference type="GO" id="GO:0016301">
    <property type="term" value="F:kinase activity"/>
    <property type="evidence" value="ECO:0007669"/>
    <property type="project" value="UniProtKB-KW"/>
</dbReference>
<proteinExistence type="predicted"/>
<evidence type="ECO:0000256" key="1">
    <source>
        <dbReference type="ARBA" id="ARBA00012513"/>
    </source>
</evidence>
<accession>A0ABT4IAD6</accession>
<dbReference type="Proteomes" id="UP001072034">
    <property type="component" value="Unassembled WGS sequence"/>
</dbReference>
<dbReference type="CDD" id="cd14014">
    <property type="entry name" value="STKc_PknB_like"/>
    <property type="match status" value="1"/>
</dbReference>
<keyword evidence="11" id="KW-1185">Reference proteome</keyword>
<keyword evidence="3" id="KW-0808">Transferase</keyword>
<dbReference type="EC" id="2.7.11.1" evidence="1"/>
<keyword evidence="6 7" id="KW-0067">ATP-binding</keyword>
<dbReference type="PANTHER" id="PTHR43289">
    <property type="entry name" value="MITOGEN-ACTIVATED PROTEIN KINASE KINASE KINASE 20-RELATED"/>
    <property type="match status" value="1"/>
</dbReference>
<evidence type="ECO:0000259" key="9">
    <source>
        <dbReference type="PROSITE" id="PS50011"/>
    </source>
</evidence>
<dbReference type="PROSITE" id="PS00107">
    <property type="entry name" value="PROTEIN_KINASE_ATP"/>
    <property type="match status" value="1"/>
</dbReference>
<dbReference type="InterPro" id="IPR017441">
    <property type="entry name" value="Protein_kinase_ATP_BS"/>
</dbReference>
<evidence type="ECO:0000256" key="4">
    <source>
        <dbReference type="ARBA" id="ARBA00022741"/>
    </source>
</evidence>
<evidence type="ECO:0000313" key="11">
    <source>
        <dbReference type="Proteomes" id="UP001072034"/>
    </source>
</evidence>
<dbReference type="Gene3D" id="2.60.40.10">
    <property type="entry name" value="Immunoglobulins"/>
    <property type="match status" value="1"/>
</dbReference>
<keyword evidence="4 7" id="KW-0547">Nucleotide-binding</keyword>
<feature type="region of interest" description="Disordered" evidence="8">
    <location>
        <begin position="433"/>
        <end position="453"/>
    </location>
</feature>
<feature type="binding site" evidence="7">
    <location>
        <position position="44"/>
    </location>
    <ligand>
        <name>ATP</name>
        <dbReference type="ChEBI" id="CHEBI:30616"/>
    </ligand>
</feature>
<evidence type="ECO:0000256" key="8">
    <source>
        <dbReference type="SAM" id="MobiDB-lite"/>
    </source>
</evidence>
<evidence type="ECO:0000313" key="10">
    <source>
        <dbReference type="EMBL" id="MCZ0858714.1"/>
    </source>
</evidence>
<evidence type="ECO:0000256" key="7">
    <source>
        <dbReference type="PROSITE-ProRule" id="PRU10141"/>
    </source>
</evidence>
<name>A0ABT4IAD6_9ACTO</name>
<dbReference type="PANTHER" id="PTHR43289:SF6">
    <property type="entry name" value="SERINE_THREONINE-PROTEIN KINASE NEKL-3"/>
    <property type="match status" value="1"/>
</dbReference>
<feature type="compositionally biased region" description="Polar residues" evidence="8">
    <location>
        <begin position="443"/>
        <end position="453"/>
    </location>
</feature>
<evidence type="ECO:0000256" key="5">
    <source>
        <dbReference type="ARBA" id="ARBA00022777"/>
    </source>
</evidence>
<keyword evidence="2" id="KW-0723">Serine/threonine-protein kinase</keyword>
<reference evidence="10" key="1">
    <citation type="submission" date="2022-10" db="EMBL/GenBank/DDBJ databases">
        <title>Genome sequence of Actinomyces israelii ATCC 10048.</title>
        <authorList>
            <person name="Watt R.M."/>
            <person name="Tong W.M."/>
        </authorList>
    </citation>
    <scope>NUCLEOTIDE SEQUENCE</scope>
    <source>
        <strain evidence="10">ATCC 10048</strain>
    </source>
</reference>
<evidence type="ECO:0000256" key="2">
    <source>
        <dbReference type="ARBA" id="ARBA00022527"/>
    </source>
</evidence>
<evidence type="ECO:0000256" key="6">
    <source>
        <dbReference type="ARBA" id="ARBA00022840"/>
    </source>
</evidence>
<gene>
    <name evidence="10" type="ORF">OHJ16_11750</name>
</gene>
<dbReference type="Pfam" id="PF00069">
    <property type="entry name" value="Pkinase"/>
    <property type="match status" value="1"/>
</dbReference>
<dbReference type="InterPro" id="IPR008271">
    <property type="entry name" value="Ser/Thr_kinase_AS"/>
</dbReference>
<dbReference type="InterPro" id="IPR013783">
    <property type="entry name" value="Ig-like_fold"/>
</dbReference>
<dbReference type="PROSITE" id="PS50011">
    <property type="entry name" value="PROTEIN_KINASE_DOM"/>
    <property type="match status" value="1"/>
</dbReference>
<keyword evidence="5 10" id="KW-0418">Kinase</keyword>
<dbReference type="InterPro" id="IPR011009">
    <property type="entry name" value="Kinase-like_dom_sf"/>
</dbReference>
<dbReference type="PROSITE" id="PS00108">
    <property type="entry name" value="PROTEIN_KINASE_ST"/>
    <property type="match status" value="1"/>
</dbReference>
<evidence type="ECO:0000256" key="3">
    <source>
        <dbReference type="ARBA" id="ARBA00022679"/>
    </source>
</evidence>